<dbReference type="Gene3D" id="1.10.220.150">
    <property type="entry name" value="Arf GTPase activating protein"/>
    <property type="match status" value="1"/>
</dbReference>
<name>A0A445L5L4_GLYSO</name>
<dbReference type="InterPro" id="IPR044820">
    <property type="entry name" value="AGD14-like"/>
</dbReference>
<dbReference type="SMART" id="SM00105">
    <property type="entry name" value="ArfGap"/>
    <property type="match status" value="1"/>
</dbReference>
<feature type="compositionally biased region" description="Low complexity" evidence="5">
    <location>
        <begin position="147"/>
        <end position="159"/>
    </location>
</feature>
<dbReference type="GO" id="GO:0005096">
    <property type="term" value="F:GTPase activator activity"/>
    <property type="evidence" value="ECO:0007669"/>
    <property type="project" value="InterPro"/>
</dbReference>
<evidence type="ECO:0000256" key="2">
    <source>
        <dbReference type="ARBA" id="ARBA00022771"/>
    </source>
</evidence>
<dbReference type="AlphaFoldDB" id="A0A445L5L4"/>
<dbReference type="EMBL" id="QZWG01000003">
    <property type="protein sequence ID" value="RZC18541.1"/>
    <property type="molecule type" value="Genomic_DNA"/>
</dbReference>
<dbReference type="PROSITE" id="PS50115">
    <property type="entry name" value="ARFGAP"/>
    <property type="match status" value="1"/>
</dbReference>
<evidence type="ECO:0000259" key="6">
    <source>
        <dbReference type="PROSITE" id="PS50115"/>
    </source>
</evidence>
<comment type="caution">
    <text evidence="7">The sequence shown here is derived from an EMBL/GenBank/DDBJ whole genome shotgun (WGS) entry which is preliminary data.</text>
</comment>
<dbReference type="InterPro" id="IPR038508">
    <property type="entry name" value="ArfGAP_dom_sf"/>
</dbReference>
<organism evidence="7 8">
    <name type="scientific">Glycine soja</name>
    <name type="common">Wild soybean</name>
    <dbReference type="NCBI Taxonomy" id="3848"/>
    <lineage>
        <taxon>Eukaryota</taxon>
        <taxon>Viridiplantae</taxon>
        <taxon>Streptophyta</taxon>
        <taxon>Embryophyta</taxon>
        <taxon>Tracheophyta</taxon>
        <taxon>Spermatophyta</taxon>
        <taxon>Magnoliopsida</taxon>
        <taxon>eudicotyledons</taxon>
        <taxon>Gunneridae</taxon>
        <taxon>Pentapetalae</taxon>
        <taxon>rosids</taxon>
        <taxon>fabids</taxon>
        <taxon>Fabales</taxon>
        <taxon>Fabaceae</taxon>
        <taxon>Papilionoideae</taxon>
        <taxon>50 kb inversion clade</taxon>
        <taxon>NPAAA clade</taxon>
        <taxon>indigoferoid/millettioid clade</taxon>
        <taxon>Phaseoleae</taxon>
        <taxon>Glycine</taxon>
        <taxon>Glycine subgen. Soja</taxon>
    </lineage>
</organism>
<dbReference type="Pfam" id="PF01412">
    <property type="entry name" value="ArfGap"/>
    <property type="match status" value="1"/>
</dbReference>
<dbReference type="PANTHER" id="PTHR46085:SF4">
    <property type="entry name" value="ADP-RIBOSYLATION FACTOR GTPASE-ACTIVATING PROTEIN AGD14-RELATED"/>
    <property type="match status" value="1"/>
</dbReference>
<evidence type="ECO:0000256" key="1">
    <source>
        <dbReference type="ARBA" id="ARBA00022723"/>
    </source>
</evidence>
<dbReference type="InterPro" id="IPR001164">
    <property type="entry name" value="ArfGAP_dom"/>
</dbReference>
<evidence type="ECO:0000256" key="5">
    <source>
        <dbReference type="SAM" id="MobiDB-lite"/>
    </source>
</evidence>
<dbReference type="CDD" id="cd08838">
    <property type="entry name" value="ArfGap_AGFG"/>
    <property type="match status" value="1"/>
</dbReference>
<dbReference type="Proteomes" id="UP000289340">
    <property type="component" value="Chromosome 3"/>
</dbReference>
<keyword evidence="3" id="KW-0862">Zinc</keyword>
<dbReference type="GO" id="GO:0008270">
    <property type="term" value="F:zinc ion binding"/>
    <property type="evidence" value="ECO:0007669"/>
    <property type="project" value="UniProtKB-KW"/>
</dbReference>
<sequence length="676" mass="74461">MGSRKEEERNEKIIRGLMKLPPNRRCINCNSLGPQYVCANFWTFVCMTCSGIHREFTHRVKSVSMAMFTSQEVDALQNGGNQRAREIHLKNWDFQRQRLPDSSNVDKVREFIRNVYVDQRYAAAKSSDKPPRDVQSPIEDDTRRASSYHSYSQSPPYDYQYEDRRYGKQAAALTRKPGSDKVCYERKISSIIFSPGRFSDHAYDDRFANERSGPRISDFSMSNGGEQFKTDFQHSGTCSSKDVLPHVTNTSLETNSKRDADGIHRPQRTTSLGSTDSNLSSLRSYSSGGLVDFFSEPFQASGPHQNKVSCTPQPSDLGSTVSSDLSEAPVAPKPFSSSASSIDLFQLPAAPSQASSVDLFQSSALSAIASFNERQPLKTSQSSSVDFMDLSQQPSAATSSEKSLELSVPENEGWATFDMPQHTSTAQVEIQPAVQEKFDPFLNLNANTLWPCFETSSASALSSVTSNLWRDVTWTREEQVSVMASNSQSWSAFKDPANSVPVDALITQGSQMHDLPSTDDQFLDLRASEGSNKDGMHRIDPVAGFDHDLSSHFVSGSPCPPSAFPPMGEVQPNEINHKSTNPFDYPFDSDVEHNNTCQLQFLDVSSLQAALPDSQLTPTFQSGIAEPWLPQNTLNPYFSSAGQGGLTFMAAPPPSSQILNIQTNEPVASVGGNPFA</sequence>
<evidence type="ECO:0000313" key="7">
    <source>
        <dbReference type="EMBL" id="RZC18541.1"/>
    </source>
</evidence>
<dbReference type="SMR" id="A0A445L5L4"/>
<feature type="domain" description="Arf-GAP" evidence="6">
    <location>
        <begin position="11"/>
        <end position="129"/>
    </location>
</feature>
<keyword evidence="1" id="KW-0479">Metal-binding</keyword>
<dbReference type="FunFam" id="1.10.220.150:FF:000005">
    <property type="entry name" value="Arf-GAP domain and FG repeat-containing protein 1"/>
    <property type="match status" value="1"/>
</dbReference>
<feature type="compositionally biased region" description="Basic and acidic residues" evidence="5">
    <location>
        <begin position="255"/>
        <end position="264"/>
    </location>
</feature>
<feature type="region of interest" description="Disordered" evidence="5">
    <location>
        <begin position="123"/>
        <end position="159"/>
    </location>
</feature>
<feature type="region of interest" description="Disordered" evidence="5">
    <location>
        <begin position="380"/>
        <end position="404"/>
    </location>
</feature>
<keyword evidence="8" id="KW-1185">Reference proteome</keyword>
<dbReference type="PANTHER" id="PTHR46085">
    <property type="entry name" value="ARFGAP/RECO-RELATED"/>
    <property type="match status" value="1"/>
</dbReference>
<evidence type="ECO:0000313" key="8">
    <source>
        <dbReference type="Proteomes" id="UP000289340"/>
    </source>
</evidence>
<feature type="region of interest" description="Disordered" evidence="5">
    <location>
        <begin position="302"/>
        <end position="333"/>
    </location>
</feature>
<keyword evidence="2 4" id="KW-0863">Zinc-finger</keyword>
<feature type="compositionally biased region" description="Polar residues" evidence="5">
    <location>
        <begin position="380"/>
        <end position="401"/>
    </location>
</feature>
<protein>
    <submittedName>
        <fullName evidence="7">Putative ADP-ribosylation factor GTPase-activating protein AGD14 isoform A</fullName>
    </submittedName>
</protein>
<gene>
    <name evidence="7" type="ORF">D0Y65_005682</name>
</gene>
<feature type="region of interest" description="Disordered" evidence="5">
    <location>
        <begin position="212"/>
        <end position="278"/>
    </location>
</feature>
<evidence type="ECO:0000256" key="3">
    <source>
        <dbReference type="ARBA" id="ARBA00022833"/>
    </source>
</evidence>
<feature type="compositionally biased region" description="Polar residues" evidence="5">
    <location>
        <begin position="302"/>
        <end position="325"/>
    </location>
</feature>
<accession>A0A445L5L4</accession>
<dbReference type="SUPFAM" id="SSF57863">
    <property type="entry name" value="ArfGap/RecO-like zinc finger"/>
    <property type="match status" value="1"/>
</dbReference>
<evidence type="ECO:0000256" key="4">
    <source>
        <dbReference type="PROSITE-ProRule" id="PRU00288"/>
    </source>
</evidence>
<reference evidence="7 8" key="1">
    <citation type="submission" date="2018-09" db="EMBL/GenBank/DDBJ databases">
        <title>A high-quality reference genome of wild soybean provides a powerful tool to mine soybean genomes.</title>
        <authorList>
            <person name="Xie M."/>
            <person name="Chung C.Y.L."/>
            <person name="Li M.-W."/>
            <person name="Wong F.-L."/>
            <person name="Chan T.-F."/>
            <person name="Lam H.-M."/>
        </authorList>
    </citation>
    <scope>NUCLEOTIDE SEQUENCE [LARGE SCALE GENOMIC DNA]</scope>
    <source>
        <strain evidence="8">cv. W05</strain>
        <tissue evidence="7">Hypocotyl of etiolated seedlings</tissue>
    </source>
</reference>
<dbReference type="InterPro" id="IPR037278">
    <property type="entry name" value="ARFGAP/RecO"/>
</dbReference>
<dbReference type="PRINTS" id="PR00405">
    <property type="entry name" value="REVINTRACTNG"/>
</dbReference>
<dbReference type="Gramene" id="XM_028368183.1">
    <property type="protein sequence ID" value="XP_028223984.1"/>
    <property type="gene ID" value="LOC114405714"/>
</dbReference>
<proteinExistence type="predicted"/>